<reference evidence="2 3" key="1">
    <citation type="submission" date="2020-09" db="EMBL/GenBank/DDBJ databases">
        <title>Complete genomes of bradyrhizobia occurring on native shrubby legumes in Australia.</title>
        <authorList>
            <person name="Lafay B."/>
        </authorList>
    </citation>
    <scope>NUCLEOTIDE SEQUENCE [LARGE SCALE GENOMIC DNA]</scope>
    <source>
        <strain evidence="2 3">BDV5040</strain>
    </source>
</reference>
<feature type="compositionally biased region" description="Basic and acidic residues" evidence="1">
    <location>
        <begin position="7"/>
        <end position="20"/>
    </location>
</feature>
<sequence length="101" mass="11017">MSFIETSSDRRSAGLGEHGRAPRGSAAKPLDLGGDQNLANALRRCEDTFNEDVLPRDARLREPREFYSAPDMGCPPRSRKQTQSRQDPPVATSTSHAHAAA</sequence>
<feature type="compositionally biased region" description="Low complexity" evidence="1">
    <location>
        <begin position="91"/>
        <end position="101"/>
    </location>
</feature>
<organism evidence="2 3">
    <name type="scientific">Bradyrhizobium commune</name>
    <dbReference type="NCBI Taxonomy" id="83627"/>
    <lineage>
        <taxon>Bacteria</taxon>
        <taxon>Pseudomonadati</taxon>
        <taxon>Pseudomonadota</taxon>
        <taxon>Alphaproteobacteria</taxon>
        <taxon>Hyphomicrobiales</taxon>
        <taxon>Nitrobacteraceae</taxon>
        <taxon>Bradyrhizobium</taxon>
    </lineage>
</organism>
<dbReference type="AlphaFoldDB" id="A0A7S9CZX9"/>
<dbReference type="RefSeq" id="WP_195798200.1">
    <property type="nucleotide sequence ID" value="NZ_CP061379.1"/>
</dbReference>
<dbReference type="KEGG" id="bcou:IC761_19120"/>
<dbReference type="EMBL" id="CP061379">
    <property type="protein sequence ID" value="QPF88647.1"/>
    <property type="molecule type" value="Genomic_DNA"/>
</dbReference>
<protein>
    <submittedName>
        <fullName evidence="2">Uncharacterized protein</fullName>
    </submittedName>
</protein>
<gene>
    <name evidence="2" type="ORF">IC761_19120</name>
</gene>
<accession>A0A7S9CZX9</accession>
<evidence type="ECO:0000256" key="1">
    <source>
        <dbReference type="SAM" id="MobiDB-lite"/>
    </source>
</evidence>
<proteinExistence type="predicted"/>
<feature type="region of interest" description="Disordered" evidence="1">
    <location>
        <begin position="1"/>
        <end position="34"/>
    </location>
</feature>
<evidence type="ECO:0000313" key="2">
    <source>
        <dbReference type="EMBL" id="QPF88647.1"/>
    </source>
</evidence>
<evidence type="ECO:0000313" key="3">
    <source>
        <dbReference type="Proteomes" id="UP000594621"/>
    </source>
</evidence>
<name>A0A7S9CZX9_9BRAD</name>
<feature type="compositionally biased region" description="Basic and acidic residues" evidence="1">
    <location>
        <begin position="56"/>
        <end position="65"/>
    </location>
</feature>
<keyword evidence="3" id="KW-1185">Reference proteome</keyword>
<feature type="region of interest" description="Disordered" evidence="1">
    <location>
        <begin position="56"/>
        <end position="101"/>
    </location>
</feature>
<dbReference type="Proteomes" id="UP000594621">
    <property type="component" value="Chromosome"/>
</dbReference>